<proteinExistence type="inferred from homology"/>
<comment type="caution">
    <text evidence="2">The sequence shown here is derived from an EMBL/GenBank/DDBJ whole genome shotgun (WGS) entry which is preliminary data.</text>
</comment>
<evidence type="ECO:0000256" key="1">
    <source>
        <dbReference type="ARBA" id="ARBA00006484"/>
    </source>
</evidence>
<evidence type="ECO:0000313" key="3">
    <source>
        <dbReference type="Proteomes" id="UP001197247"/>
    </source>
</evidence>
<dbReference type="EMBL" id="JAHBAY010000002">
    <property type="protein sequence ID" value="MBT0768536.1"/>
    <property type="molecule type" value="Genomic_DNA"/>
</dbReference>
<comment type="similarity">
    <text evidence="1">Belongs to the short-chain dehydrogenases/reductases (SDR) family.</text>
</comment>
<reference evidence="2 3" key="1">
    <citation type="submission" date="2021-05" db="EMBL/GenBank/DDBJ databases">
        <title>Kineosporia and Streptomyces sp. nov. two new marine actinobacteria isolated from Coral.</title>
        <authorList>
            <person name="Buangrab K."/>
            <person name="Sutthacheep M."/>
            <person name="Yeemin T."/>
            <person name="Harunari E."/>
            <person name="Igarashi Y."/>
            <person name="Kanchanasin P."/>
            <person name="Tanasupawat S."/>
            <person name="Phongsopitanun W."/>
        </authorList>
    </citation>
    <scope>NUCLEOTIDE SEQUENCE [LARGE SCALE GENOMIC DNA]</scope>
    <source>
        <strain evidence="2 3">J2-2</strain>
    </source>
</reference>
<dbReference type="PANTHER" id="PTHR42760">
    <property type="entry name" value="SHORT-CHAIN DEHYDROGENASES/REDUCTASES FAMILY MEMBER"/>
    <property type="match status" value="1"/>
</dbReference>
<protein>
    <submittedName>
        <fullName evidence="2">SDR family oxidoreductase</fullName>
    </submittedName>
</protein>
<dbReference type="Gene3D" id="3.40.50.720">
    <property type="entry name" value="NAD(P)-binding Rossmann-like Domain"/>
    <property type="match status" value="1"/>
</dbReference>
<name>A0ABS5TE87_9ACTN</name>
<dbReference type="RefSeq" id="WP_214154830.1">
    <property type="nucleotide sequence ID" value="NZ_JAHBAY010000002.1"/>
</dbReference>
<dbReference type="Pfam" id="PF13561">
    <property type="entry name" value="adh_short_C2"/>
    <property type="match status" value="1"/>
</dbReference>
<dbReference type="PRINTS" id="PR00081">
    <property type="entry name" value="GDHRDH"/>
</dbReference>
<accession>A0ABS5TE87</accession>
<keyword evidence="3" id="KW-1185">Reference proteome</keyword>
<organism evidence="2 3">
    <name type="scientific">Kineosporia corallincola</name>
    <dbReference type="NCBI Taxonomy" id="2835133"/>
    <lineage>
        <taxon>Bacteria</taxon>
        <taxon>Bacillati</taxon>
        <taxon>Actinomycetota</taxon>
        <taxon>Actinomycetes</taxon>
        <taxon>Kineosporiales</taxon>
        <taxon>Kineosporiaceae</taxon>
        <taxon>Kineosporia</taxon>
    </lineage>
</organism>
<dbReference type="InterPro" id="IPR036291">
    <property type="entry name" value="NAD(P)-bd_dom_sf"/>
</dbReference>
<dbReference type="InterPro" id="IPR002347">
    <property type="entry name" value="SDR_fam"/>
</dbReference>
<gene>
    <name evidence="2" type="ORF">KIH74_06340</name>
</gene>
<dbReference type="SUPFAM" id="SSF51735">
    <property type="entry name" value="NAD(P)-binding Rossmann-fold domains"/>
    <property type="match status" value="1"/>
</dbReference>
<dbReference type="Proteomes" id="UP001197247">
    <property type="component" value="Unassembled WGS sequence"/>
</dbReference>
<evidence type="ECO:0000313" key="2">
    <source>
        <dbReference type="EMBL" id="MBT0768536.1"/>
    </source>
</evidence>
<dbReference type="PANTHER" id="PTHR42760:SF78">
    <property type="entry name" value="3-OXOACYL-[ACYL-CARRIER-PROTEIN] REDUCTASE [NADH]"/>
    <property type="match status" value="1"/>
</dbReference>
<sequence>MDLELKDRVVLVAGGSGLIGRAVVERLRLEGATALVASRSTADGEHGLTLDARDQESVDAAFRTALERHGRLDGLVVTAAPSARTLDPARNSDPAQVLEAVDAKALSFLRLANAALPVMTEAGFGRIVGVSGQNAFLTGNVTGSVRNAALVIAAKNLADAVAGSGVTVNTVSPGLVTQTPAAEVKPGTPGESSPAQIADLIAFLVSPLAGAISGGSIAIGHRTPGAVSL</sequence>